<dbReference type="InterPro" id="IPR050408">
    <property type="entry name" value="HGPRT"/>
</dbReference>
<evidence type="ECO:0000256" key="13">
    <source>
        <dbReference type="RuleBase" id="RU364099"/>
    </source>
</evidence>
<dbReference type="OrthoDB" id="9449045at2759"/>
<dbReference type="GO" id="GO:0006178">
    <property type="term" value="P:guanine salvage"/>
    <property type="evidence" value="ECO:0007669"/>
    <property type="project" value="TreeGrafter"/>
</dbReference>
<dbReference type="GO" id="GO:0032264">
    <property type="term" value="P:IMP salvage"/>
    <property type="evidence" value="ECO:0007669"/>
    <property type="project" value="UniProtKB-UniPathway"/>
</dbReference>
<evidence type="ECO:0000256" key="6">
    <source>
        <dbReference type="ARBA" id="ARBA00022490"/>
    </source>
</evidence>
<dbReference type="InterPro" id="IPR000836">
    <property type="entry name" value="PRTase_dom"/>
</dbReference>
<keyword evidence="7 13" id="KW-0328">Glycosyltransferase</keyword>
<dbReference type="GO" id="GO:0000287">
    <property type="term" value="F:magnesium ion binding"/>
    <property type="evidence" value="ECO:0007669"/>
    <property type="project" value="TreeGrafter"/>
</dbReference>
<dbReference type="GO" id="GO:0032263">
    <property type="term" value="P:GMP salvage"/>
    <property type="evidence" value="ECO:0007669"/>
    <property type="project" value="TreeGrafter"/>
</dbReference>
<evidence type="ECO:0000256" key="10">
    <source>
        <dbReference type="ARBA" id="ARBA00022726"/>
    </source>
</evidence>
<dbReference type="EC" id="2.4.2.8" evidence="5 13"/>
<keyword evidence="11 13" id="KW-0547">Nucleotide-binding</keyword>
<keyword evidence="12 13" id="KW-0460">Magnesium</keyword>
<evidence type="ECO:0000259" key="14">
    <source>
        <dbReference type="Pfam" id="PF00156"/>
    </source>
</evidence>
<sequence>MVPASASATATRWWRRLAPVPQAMPLSPPASRRRFHVGDWCRPPFPTSFAVTDLGPRRGQVLISFLTSRAPSSAPLRGTPTVARSWEEDLERILWTEDEIAARVSEIAAEISEDIKGCGAEVAVVGVATGAFVFLADLVRRMGLPVAVDLIRVESYGSRTESNGAPAIVSDVRVDVEGKHVILVEDIVDTGNTLSFLISHMKSKGARAVSVCTFLDKPGRRKVQFELVGDGKFYRGFVCPDCFVVGYGMDFSERCRYLPFVAVLKPEKYT</sequence>
<evidence type="ECO:0000256" key="1">
    <source>
        <dbReference type="ARBA" id="ARBA00001946"/>
    </source>
</evidence>
<dbReference type="PANTHER" id="PTHR43340">
    <property type="entry name" value="HYPOXANTHINE-GUANINE PHOSPHORIBOSYLTRANSFERASE"/>
    <property type="match status" value="1"/>
</dbReference>
<evidence type="ECO:0000256" key="7">
    <source>
        <dbReference type="ARBA" id="ARBA00022676"/>
    </source>
</evidence>
<protein>
    <recommendedName>
        <fullName evidence="5 13">Hypoxanthine phosphoribosyltransferase</fullName>
        <ecNumber evidence="5 13">2.4.2.8</ecNumber>
    </recommendedName>
</protein>
<dbReference type="NCBIfam" id="TIGR01203">
    <property type="entry name" value="HGPRTase"/>
    <property type="match status" value="1"/>
</dbReference>
<evidence type="ECO:0000313" key="16">
    <source>
        <dbReference type="Proteomes" id="UP000652761"/>
    </source>
</evidence>
<keyword evidence="6 13" id="KW-0963">Cytoplasm</keyword>
<evidence type="ECO:0000256" key="8">
    <source>
        <dbReference type="ARBA" id="ARBA00022679"/>
    </source>
</evidence>
<keyword evidence="8 13" id="KW-0808">Transferase</keyword>
<dbReference type="GO" id="GO:0006166">
    <property type="term" value="P:purine ribonucleoside salvage"/>
    <property type="evidence" value="ECO:0007669"/>
    <property type="project" value="UniProtKB-KW"/>
</dbReference>
<evidence type="ECO:0000256" key="12">
    <source>
        <dbReference type="ARBA" id="ARBA00022842"/>
    </source>
</evidence>
<evidence type="ECO:0000313" key="15">
    <source>
        <dbReference type="EMBL" id="MQL91823.1"/>
    </source>
</evidence>
<comment type="subcellular location">
    <subcellularLocation>
        <location evidence="2 13">Cytoplasm</location>
    </subcellularLocation>
</comment>
<dbReference type="GO" id="GO:0046100">
    <property type="term" value="P:hypoxanthine metabolic process"/>
    <property type="evidence" value="ECO:0007669"/>
    <property type="project" value="TreeGrafter"/>
</dbReference>
<dbReference type="EMBL" id="NMUH01001382">
    <property type="protein sequence ID" value="MQL91823.1"/>
    <property type="molecule type" value="Genomic_DNA"/>
</dbReference>
<dbReference type="AlphaFoldDB" id="A0A843VHH2"/>
<reference evidence="15" key="1">
    <citation type="submission" date="2017-07" db="EMBL/GenBank/DDBJ databases">
        <title>Taro Niue Genome Assembly and Annotation.</title>
        <authorList>
            <person name="Atibalentja N."/>
            <person name="Keating K."/>
            <person name="Fields C.J."/>
        </authorList>
    </citation>
    <scope>NUCLEOTIDE SEQUENCE</scope>
    <source>
        <strain evidence="15">Niue_2</strain>
        <tissue evidence="15">Leaf</tissue>
    </source>
</reference>
<dbReference type="InterPro" id="IPR029057">
    <property type="entry name" value="PRTase-like"/>
</dbReference>
<dbReference type="Proteomes" id="UP000652761">
    <property type="component" value="Unassembled WGS sequence"/>
</dbReference>
<evidence type="ECO:0000256" key="2">
    <source>
        <dbReference type="ARBA" id="ARBA00004496"/>
    </source>
</evidence>
<feature type="domain" description="Phosphoribosyltransferase" evidence="14">
    <location>
        <begin position="99"/>
        <end position="250"/>
    </location>
</feature>
<name>A0A843VHH2_COLES</name>
<dbReference type="UniPathway" id="UPA00591">
    <property type="reaction ID" value="UER00648"/>
</dbReference>
<dbReference type="SUPFAM" id="SSF53271">
    <property type="entry name" value="PRTase-like"/>
    <property type="match status" value="1"/>
</dbReference>
<comment type="similarity">
    <text evidence="4 13">Belongs to the purine/pyrimidine phosphoribosyltransferase family.</text>
</comment>
<dbReference type="Pfam" id="PF00156">
    <property type="entry name" value="Pribosyltran"/>
    <property type="match status" value="1"/>
</dbReference>
<keyword evidence="10 13" id="KW-0660">Purine salvage</keyword>
<gene>
    <name evidence="15" type="ORF">Taro_024430</name>
</gene>
<evidence type="ECO:0000256" key="5">
    <source>
        <dbReference type="ARBA" id="ARBA00011895"/>
    </source>
</evidence>
<comment type="catalytic activity">
    <reaction evidence="13">
        <text>IMP + diphosphate = hypoxanthine + 5-phospho-alpha-D-ribose 1-diphosphate</text>
        <dbReference type="Rhea" id="RHEA:17973"/>
        <dbReference type="ChEBI" id="CHEBI:17368"/>
        <dbReference type="ChEBI" id="CHEBI:33019"/>
        <dbReference type="ChEBI" id="CHEBI:58017"/>
        <dbReference type="ChEBI" id="CHEBI:58053"/>
        <dbReference type="EC" id="2.4.2.8"/>
    </reaction>
</comment>
<keyword evidence="9 13" id="KW-0479">Metal-binding</keyword>
<dbReference type="Gene3D" id="3.40.50.2020">
    <property type="match status" value="1"/>
</dbReference>
<dbReference type="InterPro" id="IPR005904">
    <property type="entry name" value="Hxn_phspho_trans"/>
</dbReference>
<evidence type="ECO:0000256" key="3">
    <source>
        <dbReference type="ARBA" id="ARBA00004669"/>
    </source>
</evidence>
<dbReference type="GO" id="GO:0005829">
    <property type="term" value="C:cytosol"/>
    <property type="evidence" value="ECO:0007669"/>
    <property type="project" value="TreeGrafter"/>
</dbReference>
<dbReference type="FunFam" id="3.40.50.2020:FF:000057">
    <property type="entry name" value="Hypoxanthine phosphoribosyltransferase"/>
    <property type="match status" value="1"/>
</dbReference>
<dbReference type="CDD" id="cd06223">
    <property type="entry name" value="PRTases_typeI"/>
    <property type="match status" value="1"/>
</dbReference>
<evidence type="ECO:0000256" key="9">
    <source>
        <dbReference type="ARBA" id="ARBA00022723"/>
    </source>
</evidence>
<dbReference type="GO" id="GO:0000166">
    <property type="term" value="F:nucleotide binding"/>
    <property type="evidence" value="ECO:0007669"/>
    <property type="project" value="UniProtKB-KW"/>
</dbReference>
<comment type="caution">
    <text evidence="15">The sequence shown here is derived from an EMBL/GenBank/DDBJ whole genome shotgun (WGS) entry which is preliminary data.</text>
</comment>
<evidence type="ECO:0000256" key="11">
    <source>
        <dbReference type="ARBA" id="ARBA00022741"/>
    </source>
</evidence>
<dbReference type="PANTHER" id="PTHR43340:SF1">
    <property type="entry name" value="HYPOXANTHINE PHOSPHORIBOSYLTRANSFERASE"/>
    <property type="match status" value="1"/>
</dbReference>
<dbReference type="GO" id="GO:0004422">
    <property type="term" value="F:hypoxanthine phosphoribosyltransferase activity"/>
    <property type="evidence" value="ECO:0007669"/>
    <property type="project" value="InterPro"/>
</dbReference>
<comment type="cofactor">
    <cofactor evidence="1 13">
        <name>Mg(2+)</name>
        <dbReference type="ChEBI" id="CHEBI:18420"/>
    </cofactor>
</comment>
<proteinExistence type="inferred from homology"/>
<organism evidence="15 16">
    <name type="scientific">Colocasia esculenta</name>
    <name type="common">Wild taro</name>
    <name type="synonym">Arum esculentum</name>
    <dbReference type="NCBI Taxonomy" id="4460"/>
    <lineage>
        <taxon>Eukaryota</taxon>
        <taxon>Viridiplantae</taxon>
        <taxon>Streptophyta</taxon>
        <taxon>Embryophyta</taxon>
        <taxon>Tracheophyta</taxon>
        <taxon>Spermatophyta</taxon>
        <taxon>Magnoliopsida</taxon>
        <taxon>Liliopsida</taxon>
        <taxon>Araceae</taxon>
        <taxon>Aroideae</taxon>
        <taxon>Colocasieae</taxon>
        <taxon>Colocasia</taxon>
    </lineage>
</organism>
<keyword evidence="16" id="KW-1185">Reference proteome</keyword>
<evidence type="ECO:0000256" key="4">
    <source>
        <dbReference type="ARBA" id="ARBA00008391"/>
    </source>
</evidence>
<comment type="pathway">
    <text evidence="3 13">Purine metabolism; IMP biosynthesis via salvage pathway; IMP from hypoxanthine: step 1/1.</text>
</comment>
<accession>A0A843VHH2</accession>